<feature type="binding site" evidence="5">
    <location>
        <position position="116"/>
    </location>
    <ligand>
        <name>anthranilate</name>
        <dbReference type="ChEBI" id="CHEBI:16567"/>
        <label>1</label>
    </ligand>
</feature>
<sequence>MTTDGRDFTELTKRLLDGIDLSTSDAAWVIDAVMAGDVTPVRLAGFAVALRAKGETAAEVAALAERTVSHAPPVRLSRPAVDIVGTGGDGSRSVNISTMAAIVVAATGADVAKVGNRSASSSSGSADVLEALGVAVDLPPDGVERCLAELGIGFCFGPAFYPGLRHIGPARRELAVPTTFNLLGPLSNPARPDAALVGCAFAGQTKTLAEAFARRGTRALVVRGDDGLDEFTTATTSQVWVASGGTVRRHEFDPGSVGIPLSASGALRGGGPAENAAIALETLGGKRGPVRDAVLLNAAAALAAHHGFGESLATDIRRRLADAEHAIDSGAAESLLRAWAKLSSAIAGPR</sequence>
<dbReference type="SUPFAM" id="SSF47648">
    <property type="entry name" value="Nucleoside phosphorylase/phosphoribosyltransferase N-terminal domain"/>
    <property type="match status" value="1"/>
</dbReference>
<dbReference type="EC" id="2.4.2.18" evidence="5"/>
<keyword evidence="9" id="KW-1185">Reference proteome</keyword>
<feature type="domain" description="Glycosyl transferase family 3" evidence="6">
    <location>
        <begin position="79"/>
        <end position="332"/>
    </location>
</feature>
<keyword evidence="5" id="KW-0479">Metal-binding</keyword>
<keyword evidence="1 5" id="KW-0328">Glycosyltransferase</keyword>
<dbReference type="Proteomes" id="UP000656548">
    <property type="component" value="Unassembled WGS sequence"/>
</dbReference>
<feature type="binding site" evidence="5">
    <location>
        <position position="230"/>
    </location>
    <ligand>
        <name>Mg(2+)</name>
        <dbReference type="ChEBI" id="CHEBI:18420"/>
        <label>2</label>
    </ligand>
</feature>
<evidence type="ECO:0000313" key="9">
    <source>
        <dbReference type="Proteomes" id="UP000656548"/>
    </source>
</evidence>
<comment type="caution">
    <text evidence="8">The sequence shown here is derived from an EMBL/GenBank/DDBJ whole genome shotgun (WGS) entry which is preliminary data.</text>
</comment>
<dbReference type="SUPFAM" id="SSF52418">
    <property type="entry name" value="Nucleoside phosphorylase/phosphoribosyltransferase catalytic domain"/>
    <property type="match status" value="1"/>
</dbReference>
<dbReference type="PANTHER" id="PTHR43285">
    <property type="entry name" value="ANTHRANILATE PHOSPHORIBOSYLTRANSFERASE"/>
    <property type="match status" value="1"/>
</dbReference>
<feature type="binding site" evidence="5">
    <location>
        <begin position="113"/>
        <end position="121"/>
    </location>
    <ligand>
        <name>5-phospho-alpha-D-ribose 1-diphosphate</name>
        <dbReference type="ChEBI" id="CHEBI:58017"/>
    </ligand>
</feature>
<comment type="similarity">
    <text evidence="5">Belongs to the anthranilate phosphoribosyltransferase family.</text>
</comment>
<dbReference type="HAMAP" id="MF_00211">
    <property type="entry name" value="TrpD"/>
    <property type="match status" value="1"/>
</dbReference>
<feature type="binding site" evidence="5">
    <location>
        <position position="230"/>
    </location>
    <ligand>
        <name>Mg(2+)</name>
        <dbReference type="ChEBI" id="CHEBI:18420"/>
        <label>1</label>
    </ligand>
</feature>
<dbReference type="InterPro" id="IPR035902">
    <property type="entry name" value="Nuc_phospho_transferase"/>
</dbReference>
<dbReference type="InterPro" id="IPR005940">
    <property type="entry name" value="Anthranilate_Pribosyl_Tfrase"/>
</dbReference>
<feature type="domain" description="Glycosyl transferase family 3 N-terminal" evidence="7">
    <location>
        <begin position="10"/>
        <end position="70"/>
    </location>
</feature>
<keyword evidence="2 5" id="KW-0808">Transferase</keyword>
<comment type="caution">
    <text evidence="5">Lacks conserved residue(s) required for the propagation of feature annotation.</text>
</comment>
<name>A0ABR9L6H8_9PSEU</name>
<dbReference type="Pfam" id="PF02885">
    <property type="entry name" value="Glycos_trans_3N"/>
    <property type="match status" value="1"/>
</dbReference>
<evidence type="ECO:0000256" key="2">
    <source>
        <dbReference type="ARBA" id="ARBA00022679"/>
    </source>
</evidence>
<feature type="binding site" evidence="5">
    <location>
        <begin position="88"/>
        <end position="89"/>
    </location>
    <ligand>
        <name>5-phospho-alpha-D-ribose 1-diphosphate</name>
        <dbReference type="ChEBI" id="CHEBI:58017"/>
    </ligand>
</feature>
<dbReference type="Pfam" id="PF00591">
    <property type="entry name" value="Glycos_transf_3"/>
    <property type="match status" value="1"/>
</dbReference>
<dbReference type="InterPro" id="IPR017459">
    <property type="entry name" value="Glycosyl_Trfase_fam3_N_dom"/>
</dbReference>
<keyword evidence="4 5" id="KW-0057">Aromatic amino acid biosynthesis</keyword>
<dbReference type="GO" id="GO:0004048">
    <property type="term" value="F:anthranilate phosphoribosyltransferase activity"/>
    <property type="evidence" value="ECO:0007669"/>
    <property type="project" value="UniProtKB-EC"/>
</dbReference>
<dbReference type="InterPro" id="IPR036320">
    <property type="entry name" value="Glycosyl_Trfase_fam3_N_dom_sf"/>
</dbReference>
<dbReference type="Gene3D" id="1.20.970.10">
    <property type="entry name" value="Transferase, Pyrimidine Nucleoside Phosphorylase, Chain C"/>
    <property type="match status" value="1"/>
</dbReference>
<gene>
    <name evidence="5" type="primary">trpD</name>
    <name evidence="8" type="ORF">H4W30_003361</name>
</gene>
<evidence type="ECO:0000256" key="4">
    <source>
        <dbReference type="ARBA" id="ARBA00023141"/>
    </source>
</evidence>
<protein>
    <recommendedName>
        <fullName evidence="5">Anthranilate phosphoribosyltransferase</fullName>
        <ecNumber evidence="5">2.4.2.18</ecNumber>
    </recommendedName>
</protein>
<proteinExistence type="inferred from homology"/>
<keyword evidence="5" id="KW-0028">Amino-acid biosynthesis</keyword>
<evidence type="ECO:0000256" key="5">
    <source>
        <dbReference type="HAMAP-Rule" id="MF_00211"/>
    </source>
</evidence>
<feature type="binding site" evidence="5">
    <location>
        <position position="85"/>
    </location>
    <ligand>
        <name>anthranilate</name>
        <dbReference type="ChEBI" id="CHEBI:16567"/>
        <label>1</label>
    </ligand>
</feature>
<comment type="function">
    <text evidence="5">Catalyzes the transfer of the phosphoribosyl group of 5-phosphorylribose-1-pyrophosphate (PRPP) to anthranilate to yield N-(5'-phosphoribosyl)-anthranilate (PRA).</text>
</comment>
<comment type="pathway">
    <text evidence="5">Amino-acid biosynthesis; L-tryptophan biosynthesis; L-tryptophan from chorismate: step 2/5.</text>
</comment>
<evidence type="ECO:0000259" key="6">
    <source>
        <dbReference type="Pfam" id="PF00591"/>
    </source>
</evidence>
<comment type="catalytic activity">
    <reaction evidence="5">
        <text>N-(5-phospho-beta-D-ribosyl)anthranilate + diphosphate = 5-phospho-alpha-D-ribose 1-diphosphate + anthranilate</text>
        <dbReference type="Rhea" id="RHEA:11768"/>
        <dbReference type="ChEBI" id="CHEBI:16567"/>
        <dbReference type="ChEBI" id="CHEBI:18277"/>
        <dbReference type="ChEBI" id="CHEBI:33019"/>
        <dbReference type="ChEBI" id="CHEBI:58017"/>
        <dbReference type="EC" id="2.4.2.18"/>
    </reaction>
</comment>
<organism evidence="8 9">
    <name type="scientific">Amycolatopsis roodepoortensis</name>
    <dbReference type="NCBI Taxonomy" id="700274"/>
    <lineage>
        <taxon>Bacteria</taxon>
        <taxon>Bacillati</taxon>
        <taxon>Actinomycetota</taxon>
        <taxon>Actinomycetes</taxon>
        <taxon>Pseudonocardiales</taxon>
        <taxon>Pseudonocardiaceae</taxon>
        <taxon>Amycolatopsis</taxon>
    </lineage>
</organism>
<dbReference type="RefSeq" id="WP_192743620.1">
    <property type="nucleotide sequence ID" value="NZ_JADBEJ010000004.1"/>
</dbReference>
<reference evidence="8 9" key="1">
    <citation type="submission" date="2020-10" db="EMBL/GenBank/DDBJ databases">
        <title>Sequencing the genomes of 1000 actinobacteria strains.</title>
        <authorList>
            <person name="Klenk H.-P."/>
        </authorList>
    </citation>
    <scope>NUCLEOTIDE SEQUENCE [LARGE SCALE GENOMIC DNA]</scope>
    <source>
        <strain evidence="8 9">DSM 46661</strain>
    </source>
</reference>
<evidence type="ECO:0000313" key="8">
    <source>
        <dbReference type="EMBL" id="MBE1576314.1"/>
    </source>
</evidence>
<feature type="binding site" evidence="5">
    <location>
        <begin position="95"/>
        <end position="98"/>
    </location>
    <ligand>
        <name>5-phospho-alpha-D-ribose 1-diphosphate</name>
        <dbReference type="ChEBI" id="CHEBI:58017"/>
    </ligand>
</feature>
<evidence type="ECO:0000259" key="7">
    <source>
        <dbReference type="Pfam" id="PF02885"/>
    </source>
</evidence>
<evidence type="ECO:0000256" key="3">
    <source>
        <dbReference type="ARBA" id="ARBA00022822"/>
    </source>
</evidence>
<dbReference type="PANTHER" id="PTHR43285:SF2">
    <property type="entry name" value="ANTHRANILATE PHOSPHORIBOSYLTRANSFERASE"/>
    <property type="match status" value="1"/>
</dbReference>
<feature type="binding site" evidence="5">
    <location>
        <position position="229"/>
    </location>
    <ligand>
        <name>Mg(2+)</name>
        <dbReference type="ChEBI" id="CHEBI:18420"/>
        <label>2</label>
    </ligand>
</feature>
<dbReference type="EMBL" id="JADBEJ010000004">
    <property type="protein sequence ID" value="MBE1576314.1"/>
    <property type="molecule type" value="Genomic_DNA"/>
</dbReference>
<dbReference type="Gene3D" id="3.40.1030.10">
    <property type="entry name" value="Nucleoside phosphorylase/phosphoribosyltransferase catalytic domain"/>
    <property type="match status" value="1"/>
</dbReference>
<feature type="binding site" evidence="5">
    <location>
        <position position="171"/>
    </location>
    <ligand>
        <name>anthranilate</name>
        <dbReference type="ChEBI" id="CHEBI:16567"/>
        <label>2</label>
    </ligand>
</feature>
<evidence type="ECO:0000256" key="1">
    <source>
        <dbReference type="ARBA" id="ARBA00022676"/>
    </source>
</evidence>
<feature type="binding site" evidence="5">
    <location>
        <position position="97"/>
    </location>
    <ligand>
        <name>Mg(2+)</name>
        <dbReference type="ChEBI" id="CHEBI:18420"/>
        <label>1</label>
    </ligand>
</feature>
<dbReference type="NCBIfam" id="TIGR01245">
    <property type="entry name" value="trpD"/>
    <property type="match status" value="1"/>
</dbReference>
<dbReference type="InterPro" id="IPR000312">
    <property type="entry name" value="Glycosyl_Trfase_fam3"/>
</dbReference>
<accession>A0ABR9L6H8</accession>
<keyword evidence="3 5" id="KW-0822">Tryptophan biosynthesis</keyword>
<feature type="binding site" evidence="5">
    <location>
        <position position="93"/>
    </location>
    <ligand>
        <name>5-phospho-alpha-D-ribose 1-diphosphate</name>
        <dbReference type="ChEBI" id="CHEBI:58017"/>
    </ligand>
</feature>
<feature type="binding site" evidence="5">
    <location>
        <position position="125"/>
    </location>
    <ligand>
        <name>5-phospho-alpha-D-ribose 1-diphosphate</name>
        <dbReference type="ChEBI" id="CHEBI:58017"/>
    </ligand>
</feature>
<comment type="cofactor">
    <cofactor evidence="5">
        <name>Mg(2+)</name>
        <dbReference type="ChEBI" id="CHEBI:18420"/>
    </cofactor>
    <text evidence="5">Binds 2 magnesium ions per monomer.</text>
</comment>
<comment type="subunit">
    <text evidence="5">Homodimer.</text>
</comment>
<keyword evidence="5" id="KW-0460">Magnesium</keyword>
<feature type="binding site" evidence="5">
    <location>
        <position position="85"/>
    </location>
    <ligand>
        <name>5-phospho-alpha-D-ribose 1-diphosphate</name>
        <dbReference type="ChEBI" id="CHEBI:58017"/>
    </ligand>
</feature>